<dbReference type="GO" id="GO:0046464">
    <property type="term" value="P:acylglycerol catabolic process"/>
    <property type="evidence" value="ECO:0007669"/>
    <property type="project" value="TreeGrafter"/>
</dbReference>
<dbReference type="Gene3D" id="3.40.50.1820">
    <property type="entry name" value="alpha/beta hydrolase"/>
    <property type="match status" value="1"/>
</dbReference>
<dbReference type="PRINTS" id="PR00111">
    <property type="entry name" value="ABHYDROLASE"/>
</dbReference>
<dbReference type="PANTHER" id="PTHR43798">
    <property type="entry name" value="MONOACYLGLYCEROL LIPASE"/>
    <property type="match status" value="1"/>
</dbReference>
<dbReference type="InterPro" id="IPR050266">
    <property type="entry name" value="AB_hydrolase_sf"/>
</dbReference>
<dbReference type="Pfam" id="PF00561">
    <property type="entry name" value="Abhydrolase_1"/>
    <property type="match status" value="1"/>
</dbReference>
<dbReference type="InterPro" id="IPR029058">
    <property type="entry name" value="AB_hydrolase_fold"/>
</dbReference>
<keyword evidence="3" id="KW-1185">Reference proteome</keyword>
<dbReference type="GO" id="GO:0016020">
    <property type="term" value="C:membrane"/>
    <property type="evidence" value="ECO:0007669"/>
    <property type="project" value="TreeGrafter"/>
</dbReference>
<dbReference type="AlphaFoldDB" id="A0A7W8D575"/>
<evidence type="ECO:0000313" key="2">
    <source>
        <dbReference type="EMBL" id="MBB5208138.1"/>
    </source>
</evidence>
<dbReference type="InterPro" id="IPR000073">
    <property type="entry name" value="AB_hydrolase_1"/>
</dbReference>
<comment type="caution">
    <text evidence="2">The sequence shown here is derived from an EMBL/GenBank/DDBJ whole genome shotgun (WGS) entry which is preliminary data.</text>
</comment>
<sequence length="310" mass="33754">MKPHPRLRALAIALLLGVIGVVALGVVWPEWALRAEYARLRYLADAQVRRVSVDDHAVQLLEAGEGRPVLLLHGFTGMKENFLVLMPHLSATHRLIAPDLPGWGDSTRRDGADYGYAAQADRVARLIDVLGIGPVDVVGHSMGGGIAAVLAARHPQHVRRLVLMDAGGVRFRDNAFGQAVLRGENPFAVRDGDDLARYMALLFDAPPYIPWPADSALIARRVRDAQFEQHVLDSIGRGADAFLPGAEAARVTAPTLLLWCRHDRVIDASAAAIYAAALRDSRTVLLDGCSHMPLMEQPTDTARALKEFLQ</sequence>
<proteinExistence type="predicted"/>
<dbReference type="Proteomes" id="UP000521199">
    <property type="component" value="Unassembled WGS sequence"/>
</dbReference>
<accession>A0A7W8D575</accession>
<protein>
    <submittedName>
        <fullName evidence="2">Pimeloyl-ACP methyl ester carboxylesterase</fullName>
    </submittedName>
</protein>
<dbReference type="EMBL" id="JACHHP010000002">
    <property type="protein sequence ID" value="MBB5208138.1"/>
    <property type="molecule type" value="Genomic_DNA"/>
</dbReference>
<evidence type="ECO:0000259" key="1">
    <source>
        <dbReference type="Pfam" id="PF00561"/>
    </source>
</evidence>
<dbReference type="RefSeq" id="WP_183960637.1">
    <property type="nucleotide sequence ID" value="NZ_JACHHP010000002.1"/>
</dbReference>
<evidence type="ECO:0000313" key="3">
    <source>
        <dbReference type="Proteomes" id="UP000521199"/>
    </source>
</evidence>
<dbReference type="SUPFAM" id="SSF53474">
    <property type="entry name" value="alpha/beta-Hydrolases"/>
    <property type="match status" value="1"/>
</dbReference>
<organism evidence="2 3">
    <name type="scientific">Chiayiivirga flava</name>
    <dbReference type="NCBI Taxonomy" id="659595"/>
    <lineage>
        <taxon>Bacteria</taxon>
        <taxon>Pseudomonadati</taxon>
        <taxon>Pseudomonadota</taxon>
        <taxon>Gammaproteobacteria</taxon>
        <taxon>Lysobacterales</taxon>
        <taxon>Lysobacteraceae</taxon>
        <taxon>Chiayiivirga</taxon>
    </lineage>
</organism>
<feature type="domain" description="AB hydrolase-1" evidence="1">
    <location>
        <begin position="68"/>
        <end position="298"/>
    </location>
</feature>
<reference evidence="2 3" key="1">
    <citation type="submission" date="2020-08" db="EMBL/GenBank/DDBJ databases">
        <title>Genomic Encyclopedia of Type Strains, Phase IV (KMG-IV): sequencing the most valuable type-strain genomes for metagenomic binning, comparative biology and taxonomic classification.</title>
        <authorList>
            <person name="Goeker M."/>
        </authorList>
    </citation>
    <scope>NUCLEOTIDE SEQUENCE [LARGE SCALE GENOMIC DNA]</scope>
    <source>
        <strain evidence="2 3">DSM 24163</strain>
    </source>
</reference>
<dbReference type="PANTHER" id="PTHR43798:SF5">
    <property type="entry name" value="MONOACYLGLYCEROL LIPASE ABHD6"/>
    <property type="match status" value="1"/>
</dbReference>
<gene>
    <name evidence="2" type="ORF">HNQ52_001667</name>
</gene>
<dbReference type="GO" id="GO:0047372">
    <property type="term" value="F:monoacylglycerol lipase activity"/>
    <property type="evidence" value="ECO:0007669"/>
    <property type="project" value="TreeGrafter"/>
</dbReference>
<name>A0A7W8D575_9GAMM</name>